<name>A0AA39KJU7_9HYME</name>
<dbReference type="Proteomes" id="UP001168990">
    <property type="component" value="Unassembled WGS sequence"/>
</dbReference>
<comment type="caution">
    <text evidence="2">The sequence shown here is derived from an EMBL/GenBank/DDBJ whole genome shotgun (WGS) entry which is preliminary data.</text>
</comment>
<dbReference type="EMBL" id="JAQQBS010001422">
    <property type="protein sequence ID" value="KAK0164170.1"/>
    <property type="molecule type" value="Genomic_DNA"/>
</dbReference>
<dbReference type="AlphaFoldDB" id="A0AA39KJU7"/>
<evidence type="ECO:0000256" key="1">
    <source>
        <dbReference type="SAM" id="MobiDB-lite"/>
    </source>
</evidence>
<organism evidence="2 3">
    <name type="scientific">Microctonus aethiopoides</name>
    <dbReference type="NCBI Taxonomy" id="144406"/>
    <lineage>
        <taxon>Eukaryota</taxon>
        <taxon>Metazoa</taxon>
        <taxon>Ecdysozoa</taxon>
        <taxon>Arthropoda</taxon>
        <taxon>Hexapoda</taxon>
        <taxon>Insecta</taxon>
        <taxon>Pterygota</taxon>
        <taxon>Neoptera</taxon>
        <taxon>Endopterygota</taxon>
        <taxon>Hymenoptera</taxon>
        <taxon>Apocrita</taxon>
        <taxon>Ichneumonoidea</taxon>
        <taxon>Braconidae</taxon>
        <taxon>Euphorinae</taxon>
        <taxon>Microctonus</taxon>
    </lineage>
</organism>
<evidence type="ECO:0000313" key="2">
    <source>
        <dbReference type="EMBL" id="KAK0164170.1"/>
    </source>
</evidence>
<reference evidence="2" key="1">
    <citation type="journal article" date="2023" name="bioRxiv">
        <title>Scaffold-level genome assemblies of two parasitoid biocontrol wasps reveal the parthenogenesis mechanism and an associated novel virus.</title>
        <authorList>
            <person name="Inwood S."/>
            <person name="Skelly J."/>
            <person name="Guhlin J."/>
            <person name="Harrop T."/>
            <person name="Goldson S."/>
            <person name="Dearden P."/>
        </authorList>
    </citation>
    <scope>NUCLEOTIDE SEQUENCE</scope>
    <source>
        <strain evidence="2">Irish</strain>
        <tissue evidence="2">Whole body</tissue>
    </source>
</reference>
<evidence type="ECO:0000313" key="3">
    <source>
        <dbReference type="Proteomes" id="UP001168990"/>
    </source>
</evidence>
<keyword evidence="3" id="KW-1185">Reference proteome</keyword>
<feature type="compositionally biased region" description="Acidic residues" evidence="1">
    <location>
        <begin position="68"/>
        <end position="82"/>
    </location>
</feature>
<gene>
    <name evidence="2" type="ORF">PV328_002829</name>
</gene>
<accession>A0AA39KJU7</accession>
<protein>
    <submittedName>
        <fullName evidence="2">Uncharacterized protein</fullName>
    </submittedName>
</protein>
<feature type="region of interest" description="Disordered" evidence="1">
    <location>
        <begin position="60"/>
        <end position="82"/>
    </location>
</feature>
<reference evidence="2" key="2">
    <citation type="submission" date="2023-03" db="EMBL/GenBank/DDBJ databases">
        <authorList>
            <person name="Inwood S.N."/>
            <person name="Skelly J.G."/>
            <person name="Guhlin J."/>
            <person name="Harrop T.W.R."/>
            <person name="Goldson S.G."/>
            <person name="Dearden P.K."/>
        </authorList>
    </citation>
    <scope>NUCLEOTIDE SEQUENCE</scope>
    <source>
        <strain evidence="2">Irish</strain>
        <tissue evidence="2">Whole body</tissue>
    </source>
</reference>
<sequence length="101" mass="11598">MTFTHTWKRTEQSDQPLTLVRSISSKIIPHVHLDSEPSQLSIEVFNRLVEIEIGRLHKTSALCNENRENDDDDDDNDNDDDICECTDKVAVESEERGAKEK</sequence>
<proteinExistence type="predicted"/>